<dbReference type="STRING" id="1527444.ucyna2_00457"/>
<dbReference type="InterPro" id="IPR049578">
    <property type="entry name" value="CAXIP1-like_GIY-YIG_dom"/>
</dbReference>
<dbReference type="AlphaFoldDB" id="A0A086CHC1"/>
<organism evidence="1 2">
    <name type="scientific">Candidatus Atelocyanobacterium thalassa isolate SIO64986</name>
    <dbReference type="NCBI Taxonomy" id="1527444"/>
    <lineage>
        <taxon>Bacteria</taxon>
        <taxon>Bacillati</taxon>
        <taxon>Cyanobacteriota</taxon>
        <taxon>Cyanophyceae</taxon>
        <taxon>Oscillatoriophycideae</taxon>
        <taxon>Chroococcales</taxon>
        <taxon>Aphanothecaceae</taxon>
        <taxon>Candidatus Atelocyanobacterium</taxon>
        <taxon>Candidatus Atelocyanobacterium thalassae</taxon>
    </lineage>
</organism>
<reference evidence="1 2" key="1">
    <citation type="submission" date="2014-08" db="EMBL/GenBank/DDBJ databases">
        <title>Comparative genomics reveals surprising divergence of two closely related strains of uncultivated UCYN-A cyanobacteria.</title>
        <authorList>
            <person name="Bombar D."/>
            <person name="Heller P."/>
            <person name="Sanchez-Baracaldo P."/>
            <person name="Carter B.J."/>
            <person name="Zert J.P."/>
        </authorList>
    </citation>
    <scope>NUCLEOTIDE SEQUENCE [LARGE SCALE GENOMIC DNA]</scope>
</reference>
<dbReference type="EMBL" id="JPSP01000004">
    <property type="protein sequence ID" value="KFF41585.1"/>
    <property type="molecule type" value="Genomic_DNA"/>
</dbReference>
<sequence>MATKNKIPSLQSLNYSSYLNNDGLIDETLCKKIGVYAIFNKDKHIQFIGYSRDIYLSLKQHLVRQPDNCYWLKFEIIDHPNRSILEEIKMNWISQYENCILKNREYEAFWTQPIDAKIQMTEEDRTIYANSDEISQVKLLKKIARQVQNNIEKCLLNRGSNVEIRFNPKLKEKGLLDLK</sequence>
<protein>
    <recommendedName>
        <fullName evidence="3">GIY-YIG domain-containing protein</fullName>
    </recommendedName>
</protein>
<gene>
    <name evidence="1" type="ORF">ucyna2_00457</name>
</gene>
<evidence type="ECO:0000313" key="1">
    <source>
        <dbReference type="EMBL" id="KFF41585.1"/>
    </source>
</evidence>
<dbReference type="eggNOG" id="ENOG502ZBP7">
    <property type="taxonomic scope" value="Bacteria"/>
</dbReference>
<dbReference type="Proteomes" id="UP000028922">
    <property type="component" value="Unassembled WGS sequence"/>
</dbReference>
<dbReference type="CDD" id="cd10450">
    <property type="entry name" value="GIY-YIG_AtGrxS16_like"/>
    <property type="match status" value="1"/>
</dbReference>
<dbReference type="PATRIC" id="fig|1527444.3.peg.439"/>
<proteinExistence type="predicted"/>
<name>A0A086CHC1_9CHRO</name>
<accession>A0A086CHC1</accession>
<evidence type="ECO:0000313" key="2">
    <source>
        <dbReference type="Proteomes" id="UP000028922"/>
    </source>
</evidence>
<comment type="caution">
    <text evidence="1">The sequence shown here is derived from an EMBL/GenBank/DDBJ whole genome shotgun (WGS) entry which is preliminary data.</text>
</comment>
<evidence type="ECO:0008006" key="3">
    <source>
        <dbReference type="Google" id="ProtNLM"/>
    </source>
</evidence>